<sequence length="1477" mass="169370">MENSSSNSFNHGWTYDVFISFYGDDTRYSFTGYLYNTLCQKGINTFKDDIKLKKGEEISTDLLQAIDESRIAIIVCSENYASSPWCLDELVKIMECKEEKGQLVCIVFFYVDPSNVRHQRKSFARSMAKHEENPKISEEKISKWRSALSKAANLSGWHFKHGYEYELIQEITEEMSRKLNLTPLHIADHPVGLNYKISQIMSLLENKSNDDDDVDVCMVGICGIGGIGKTTLARAVYNSMSRKFDSSSFVVDVRENSMKHGLVHLQETLLLHLLFENIKLDDVSKGIPIIKRRLRNKKVLLILDDVDNLQQLRSLVGRRDWFGFGSKIIITTRDKHLLAAHGVKKLYEVKELNDHESLELFSMNAFRKNVPDASYGEIVKCVVQYAKGHPLALNVIGSDLFGKTVEEWKSALNKYETIPNKEILNVLKVSYDNLDDNEKEIFLDIACFFKGYPKADVEKTLDASRFYSKYGIGVLVDKSLVTISESNSVKMHDLIEDLGKDIARKESPFDPSKRRRLWHHEDVLEVLTENMGTDTIEGIVLDMPNLKQEVQLKANTFDDMKRLRILIVRNGQVSGAPQNLPNNLRLLEWNKYPLTSLPDSFHPKTLVVLNLPKSHITMDEPFKKFEHLTFMNFSDCDSLTKLPDVSATPNLTRILVNNCENLVDIHESIGDLDKLVTLSTEGCPNLKSFPRGLRSKYLEYLNLRKCSSIDNFPDVLAKVENMKNIDIGGTAIKKFPSSIENFKGLEELVLTSCSNVEDLPSNTDMFQNIDELNVEGCPQLPKLLWKSLENRTTDWLPKLSNLSLKNCNLSDEDLELILKCFLQLKWLILSDNNFLTIPVCIKDLSHLLLLNIENCKHLRDISVLPPYLQYIDARMCMALTPHSSEVLLSQAFQEVEYIDIVVPRTKIPSWFDHCNKGESISFWIRKSFPAIALLFLLSGDDERKTNYSCEFCILINGLQIFQGKSEWPVGHVWLFDLRIHLTASEWHGFNEHITSGWNRVEISCSVIDESKSVTIKCCGIHLYKDRMNIDHVSFISPDLHGSNMVRENDNLDIYDEVSEDVVFTSILAEYSNKTILEIMTDLQSNKRKDDNRYDYDEELEPDSDIDSQYMEEEQDSASLNRQIQEIFELVNKDKGKETNSSKILHDPSTETHEEFLVKSVHNNEPTLAQKSKLNEIENFAPESSTVASTSRDKGTQLVDKITFVEQINVDSINSKNLTLNAESYINIVESTTNEDNMESFYASLEAETNSPLHVQYNQPNNETVRIRPSEETVKTLQILEDLVTKKFSLLLHPGRSGLMKDILKYLLTLTPDEGLSLKTKSVILQLSHSFAQWSLDYNNAILKLESATINLTKAEKVKDYLEANVKDFREMDMVEKCLSNQLASLQEEKRELEEKINAIKSEIADFRAQREMVEKRKTELFCKGKEMRVERDDLRNQVPRLKAEKELAKITQDNIEEEWSKLGEQFIGSTNFEEWRT</sequence>
<dbReference type="Pfam" id="PF23286">
    <property type="entry name" value="LRR_13"/>
    <property type="match status" value="1"/>
</dbReference>
<keyword evidence="3" id="KW-0611">Plant defense</keyword>
<dbReference type="Gene3D" id="3.40.50.300">
    <property type="entry name" value="P-loop containing nucleotide triphosphate hydrolases"/>
    <property type="match status" value="1"/>
</dbReference>
<evidence type="ECO:0000256" key="4">
    <source>
        <dbReference type="ARBA" id="ARBA00023027"/>
    </source>
</evidence>
<evidence type="ECO:0000256" key="5">
    <source>
        <dbReference type="SAM" id="Coils"/>
    </source>
</evidence>
<feature type="domain" description="TIR" evidence="7">
    <location>
        <begin position="13"/>
        <end position="179"/>
    </location>
</feature>
<dbReference type="SUPFAM" id="SSF52200">
    <property type="entry name" value="Toll/Interleukin receptor TIR domain"/>
    <property type="match status" value="1"/>
</dbReference>
<dbReference type="Gene3D" id="1.10.8.430">
    <property type="entry name" value="Helical domain of apoptotic protease-activating factors"/>
    <property type="match status" value="1"/>
</dbReference>
<dbReference type="GO" id="GO:0043531">
    <property type="term" value="F:ADP binding"/>
    <property type="evidence" value="ECO:0007669"/>
    <property type="project" value="InterPro"/>
</dbReference>
<keyword evidence="4" id="KW-0520">NAD</keyword>
<dbReference type="FunFam" id="3.40.50.10140:FF:000007">
    <property type="entry name" value="Disease resistance protein (TIR-NBS-LRR class)"/>
    <property type="match status" value="1"/>
</dbReference>
<dbReference type="InterPro" id="IPR058192">
    <property type="entry name" value="WHD_ROQ1-like"/>
</dbReference>
<organism evidence="8">
    <name type="scientific">Medicago truncatula</name>
    <name type="common">Barrel medic</name>
    <name type="synonym">Medicago tribuloides</name>
    <dbReference type="NCBI Taxonomy" id="3880"/>
    <lineage>
        <taxon>Eukaryota</taxon>
        <taxon>Viridiplantae</taxon>
        <taxon>Streptophyta</taxon>
        <taxon>Embryophyta</taxon>
        <taxon>Tracheophyta</taxon>
        <taxon>Spermatophyta</taxon>
        <taxon>Magnoliopsida</taxon>
        <taxon>eudicotyledons</taxon>
        <taxon>Gunneridae</taxon>
        <taxon>Pentapetalae</taxon>
        <taxon>rosids</taxon>
        <taxon>fabids</taxon>
        <taxon>Fabales</taxon>
        <taxon>Fabaceae</taxon>
        <taxon>Papilionoideae</taxon>
        <taxon>50 kb inversion clade</taxon>
        <taxon>NPAAA clade</taxon>
        <taxon>Hologalegina</taxon>
        <taxon>IRL clade</taxon>
        <taxon>Trifolieae</taxon>
        <taxon>Medicago</taxon>
    </lineage>
</organism>
<dbReference type="GO" id="GO:0007165">
    <property type="term" value="P:signal transduction"/>
    <property type="evidence" value="ECO:0007669"/>
    <property type="project" value="InterPro"/>
</dbReference>
<dbReference type="InterPro" id="IPR027417">
    <property type="entry name" value="P-loop_NTPase"/>
</dbReference>
<dbReference type="InterPro" id="IPR058546">
    <property type="entry name" value="RPS4B/Roq1-like_LRR"/>
</dbReference>
<dbReference type="GO" id="GO:0003677">
    <property type="term" value="F:DNA binding"/>
    <property type="evidence" value="ECO:0007669"/>
    <property type="project" value="UniProtKB-KW"/>
</dbReference>
<dbReference type="Proteomes" id="UP000265566">
    <property type="component" value="Chromosome 6"/>
</dbReference>
<evidence type="ECO:0000259" key="7">
    <source>
        <dbReference type="PROSITE" id="PS50104"/>
    </source>
</evidence>
<dbReference type="InterPro" id="IPR042197">
    <property type="entry name" value="Apaf_helical"/>
</dbReference>
<dbReference type="PRINTS" id="PR00364">
    <property type="entry name" value="DISEASERSIST"/>
</dbReference>
<dbReference type="InterPro" id="IPR002182">
    <property type="entry name" value="NB-ARC"/>
</dbReference>
<keyword evidence="8" id="KW-0238">DNA-binding</keyword>
<dbReference type="SMART" id="SM00255">
    <property type="entry name" value="TIR"/>
    <property type="match status" value="1"/>
</dbReference>
<dbReference type="InterPro" id="IPR003593">
    <property type="entry name" value="AAA+_ATPase"/>
</dbReference>
<dbReference type="PANTHER" id="PTHR11017:SF422">
    <property type="entry name" value="RESISTANCE PROTEIN (TIR-NBS-LRR CLASS), PUTATIVE-RELATED"/>
    <property type="match status" value="1"/>
</dbReference>
<keyword evidence="2" id="KW-0677">Repeat</keyword>
<dbReference type="Pfam" id="PF01582">
    <property type="entry name" value="TIR"/>
    <property type="match status" value="1"/>
</dbReference>
<dbReference type="Gramene" id="rna37275">
    <property type="protein sequence ID" value="RHN52581.1"/>
    <property type="gene ID" value="gene37275"/>
</dbReference>
<dbReference type="InterPro" id="IPR044974">
    <property type="entry name" value="Disease_R_plants"/>
</dbReference>
<keyword evidence="5" id="KW-0175">Coiled coil</keyword>
<dbReference type="Gene3D" id="3.80.10.10">
    <property type="entry name" value="Ribonuclease Inhibitor"/>
    <property type="match status" value="2"/>
</dbReference>
<dbReference type="InterPro" id="IPR036390">
    <property type="entry name" value="WH_DNA-bd_sf"/>
</dbReference>
<feature type="compositionally biased region" description="Acidic residues" evidence="6">
    <location>
        <begin position="1095"/>
        <end position="1115"/>
    </location>
</feature>
<keyword evidence="1" id="KW-0433">Leucine-rich repeat</keyword>
<evidence type="ECO:0000256" key="2">
    <source>
        <dbReference type="ARBA" id="ARBA00022737"/>
    </source>
</evidence>
<evidence type="ECO:0000256" key="1">
    <source>
        <dbReference type="ARBA" id="ARBA00022614"/>
    </source>
</evidence>
<dbReference type="SMART" id="SM00382">
    <property type="entry name" value="AAA"/>
    <property type="match status" value="1"/>
</dbReference>
<evidence type="ECO:0000256" key="6">
    <source>
        <dbReference type="SAM" id="MobiDB-lite"/>
    </source>
</evidence>
<feature type="region of interest" description="Disordered" evidence="6">
    <location>
        <begin position="1088"/>
        <end position="1117"/>
    </location>
</feature>
<dbReference type="InterPro" id="IPR032675">
    <property type="entry name" value="LRR_dom_sf"/>
</dbReference>
<dbReference type="Pfam" id="PF00931">
    <property type="entry name" value="NB-ARC"/>
    <property type="match status" value="1"/>
</dbReference>
<accession>A0A396HJ82</accession>
<dbReference type="PANTHER" id="PTHR11017">
    <property type="entry name" value="LEUCINE-RICH REPEAT-CONTAINING PROTEIN"/>
    <property type="match status" value="1"/>
</dbReference>
<dbReference type="OrthoDB" id="1435525at2759"/>
<dbReference type="InterPro" id="IPR000157">
    <property type="entry name" value="TIR_dom"/>
</dbReference>
<dbReference type="PROSITE" id="PS50104">
    <property type="entry name" value="TIR"/>
    <property type="match status" value="1"/>
</dbReference>
<evidence type="ECO:0000313" key="8">
    <source>
        <dbReference type="EMBL" id="RHN52581.1"/>
    </source>
</evidence>
<feature type="coiled-coil region" evidence="5">
    <location>
        <begin position="1344"/>
        <end position="1451"/>
    </location>
</feature>
<evidence type="ECO:0000256" key="3">
    <source>
        <dbReference type="ARBA" id="ARBA00022821"/>
    </source>
</evidence>
<name>A0A396HJ82_MEDTR</name>
<dbReference type="SUPFAM" id="SSF52058">
    <property type="entry name" value="L domain-like"/>
    <property type="match status" value="1"/>
</dbReference>
<dbReference type="InterPro" id="IPR035897">
    <property type="entry name" value="Toll_tir_struct_dom_sf"/>
</dbReference>
<dbReference type="GO" id="GO:0006952">
    <property type="term" value="P:defense response"/>
    <property type="evidence" value="ECO:0007669"/>
    <property type="project" value="UniProtKB-KW"/>
</dbReference>
<proteinExistence type="predicted"/>
<protein>
    <submittedName>
        <fullName evidence="8">Putative TIR domain, winged helix-turn-helix DNA-binding domain-containing protein</fullName>
    </submittedName>
</protein>
<dbReference type="Pfam" id="PF23282">
    <property type="entry name" value="WHD_ROQ1"/>
    <property type="match status" value="1"/>
</dbReference>
<reference evidence="8" key="1">
    <citation type="journal article" date="2018" name="Nat. Plants">
        <title>Whole-genome landscape of Medicago truncatula symbiotic genes.</title>
        <authorList>
            <person name="Pecrix Y."/>
            <person name="Gamas P."/>
            <person name="Carrere S."/>
        </authorList>
    </citation>
    <scope>NUCLEOTIDE SEQUENCE</scope>
    <source>
        <tissue evidence="8">Leaves</tissue>
    </source>
</reference>
<dbReference type="Gene3D" id="3.40.50.10140">
    <property type="entry name" value="Toll/interleukin-1 receptor homology (TIR) domain"/>
    <property type="match status" value="1"/>
</dbReference>
<dbReference type="SUPFAM" id="SSF52540">
    <property type="entry name" value="P-loop containing nucleoside triphosphate hydrolases"/>
    <property type="match status" value="1"/>
</dbReference>
<dbReference type="SUPFAM" id="SSF46785">
    <property type="entry name" value="Winged helix' DNA-binding domain"/>
    <property type="match status" value="1"/>
</dbReference>
<dbReference type="EMBL" id="PSQE01000006">
    <property type="protein sequence ID" value="RHN52581.1"/>
    <property type="molecule type" value="Genomic_DNA"/>
</dbReference>
<comment type="caution">
    <text evidence="8">The sequence shown here is derived from an EMBL/GenBank/DDBJ whole genome shotgun (WGS) entry which is preliminary data.</text>
</comment>
<gene>
    <name evidence="8" type="ORF">MtrunA17_Chr6g0482111</name>
</gene>